<dbReference type="AlphaFoldDB" id="A0A414PS85"/>
<gene>
    <name evidence="1" type="ORF">DW663_08645</name>
</gene>
<reference evidence="1 2" key="1">
    <citation type="submission" date="2018-08" db="EMBL/GenBank/DDBJ databases">
        <title>A genome reference for cultivated species of the human gut microbiota.</title>
        <authorList>
            <person name="Zou Y."/>
            <person name="Xue W."/>
            <person name="Luo G."/>
        </authorList>
    </citation>
    <scope>NUCLEOTIDE SEQUENCE [LARGE SCALE GENOMIC DNA]</scope>
    <source>
        <strain evidence="1 2">AM25-1</strain>
    </source>
</reference>
<accession>A0A414PS85</accession>
<protein>
    <submittedName>
        <fullName evidence="1">Uncharacterized protein</fullName>
    </submittedName>
</protein>
<comment type="caution">
    <text evidence="1">The sequence shown here is derived from an EMBL/GenBank/DDBJ whole genome shotgun (WGS) entry which is preliminary data.</text>
</comment>
<evidence type="ECO:0000313" key="1">
    <source>
        <dbReference type="EMBL" id="RHF71403.1"/>
    </source>
</evidence>
<dbReference type="Proteomes" id="UP000284676">
    <property type="component" value="Unassembled WGS sequence"/>
</dbReference>
<evidence type="ECO:0000313" key="2">
    <source>
        <dbReference type="Proteomes" id="UP000284676"/>
    </source>
</evidence>
<sequence>MKKIMFLYAYLILSLHSFSIEYSLEELTEMYNQNILTKEDYEILKSQMEKIEEKEGLYLLKLNNRYVSNNFIVRERENLNYLDLTKFIEIIGLKNIEQTEKELTLYIGEELEKIDIDLLKNRIYFQNRVIENSFFQENDSIFLKEETFKELFLNHLDIDKQNLKITMSLNFTEPKDILRLLEFKKESLEKKEIEKNNEKVIKGTRELFAPGYLRIKGEQEFDKGSTEKSYKKDWNGEISYQGALLYGEFTGKYDLRNSYLGTLNLNYKDIWKEHTFTIENRRVKKEDNSTSREWGFSFYKDKGYFNLGEKVIIRESVPIGSRVELLYMGTPIEIKDDDNGVVIFDNELIKTDKTYELKIYTNDNQIYTKEIKPTQDYNRQAKNEVKYSLYLNEDKYRGGKYRGIANAYYGVTNRLTIGAGVRREIELFNDYSEAKPKNFYINYGSLETIYGGVYNSIGYTLKLNGEKAFSKLSNNEKNYEDNYTYTGLGEIRYKKYSATFSKTQYGKYYSQKEMNNFRFKYDVNESLRLEYNYDTQKDYQGKIEKNSKIGLSADKKYKNILFMANTQVDLIDSDKNIYSLGAYYAGFQHMTIKLENRWKDSGRNYESILTLYNNNFKGLFDVSTELKYEKEKKDMISLRVTMKLDDLFTIGSSLASNGERNYKIGVDKVVDLKNPKLKLDNTDVSRADIVTFIDENGNDKYDKGEKFLKGVEITVGKQIAVTNEVGKATLFALSNGMEHELNIVIKNPNYTLNNEKIRILSNYSSNVKVYIPVKPLINIGGKIEFDKDIEGVEFEKQDFYSNLLIEVMDKTRKILELVAPDNTGYFDISGLIPEEYQLSVKYTGIKYNLPPLIREFCLNCKNVESRKEITLKISKKDIELYGEL</sequence>
<organism evidence="1 2">
    <name type="scientific">Fusobacterium mortiferum</name>
    <dbReference type="NCBI Taxonomy" id="850"/>
    <lineage>
        <taxon>Bacteria</taxon>
        <taxon>Fusobacteriati</taxon>
        <taxon>Fusobacteriota</taxon>
        <taxon>Fusobacteriia</taxon>
        <taxon>Fusobacteriales</taxon>
        <taxon>Fusobacteriaceae</taxon>
        <taxon>Fusobacterium</taxon>
    </lineage>
</organism>
<proteinExistence type="predicted"/>
<dbReference type="EMBL" id="QRHL01000015">
    <property type="protein sequence ID" value="RHF71403.1"/>
    <property type="molecule type" value="Genomic_DNA"/>
</dbReference>
<dbReference type="RefSeq" id="WP_118234505.1">
    <property type="nucleotide sequence ID" value="NZ_QRHL01000015.1"/>
</dbReference>
<name>A0A414PS85_FUSMR</name>